<dbReference type="Proteomes" id="UP000216052">
    <property type="component" value="Chromosome"/>
</dbReference>
<dbReference type="EMBL" id="CP155571">
    <property type="protein sequence ID" value="XFO72765.1"/>
    <property type="molecule type" value="Genomic_DNA"/>
</dbReference>
<evidence type="ECO:0000313" key="4">
    <source>
        <dbReference type="Proteomes" id="UP000216052"/>
    </source>
</evidence>
<protein>
    <recommendedName>
        <fullName evidence="2">Putative regulatory protein FmdB zinc ribbon domain-containing protein</fullName>
    </recommendedName>
</protein>
<dbReference type="RefSeq" id="WP_093791410.1">
    <property type="nucleotide sequence ID" value="NZ_CP155571.1"/>
</dbReference>
<feature type="region of interest" description="Disordered" evidence="1">
    <location>
        <begin position="46"/>
        <end position="69"/>
    </location>
</feature>
<dbReference type="NCBIfam" id="TIGR02605">
    <property type="entry name" value="CxxC_CxxC_SSSS"/>
    <property type="match status" value="1"/>
</dbReference>
<evidence type="ECO:0000259" key="2">
    <source>
        <dbReference type="SMART" id="SM00834"/>
    </source>
</evidence>
<proteinExistence type="predicted"/>
<sequence>MPIYNFICNECGEKFEQLCRISWQGTVTCPACKQTDVKKVISLISSHGRSGGDSSECSGKSCSGCSGCK</sequence>
<evidence type="ECO:0000313" key="3">
    <source>
        <dbReference type="EMBL" id="XFO72765.1"/>
    </source>
</evidence>
<dbReference type="Pfam" id="PF09723">
    <property type="entry name" value="Zn_ribbon_8"/>
    <property type="match status" value="1"/>
</dbReference>
<reference evidence="3" key="1">
    <citation type="submission" date="2024-05" db="EMBL/GenBank/DDBJ databases">
        <title>Isolation and characterization of Sporomusa carbonis sp. nov., a carboxydotrophic hydrogenogen in the genus of Sporomusa isolated from a charcoal burning pile.</title>
        <authorList>
            <person name="Boeer T."/>
            <person name="Rosenbaum F."/>
            <person name="Eysell L."/>
            <person name="Mueller V."/>
            <person name="Daniel R."/>
            <person name="Poehlein A."/>
        </authorList>
    </citation>
    <scope>NUCLEOTIDE SEQUENCE [LARGE SCALE GENOMIC DNA]</scope>
    <source>
        <strain evidence="3">DSM 3132</strain>
    </source>
</reference>
<gene>
    <name evidence="3" type="ORF">SPACI_028180</name>
</gene>
<evidence type="ECO:0000256" key="1">
    <source>
        <dbReference type="SAM" id="MobiDB-lite"/>
    </source>
</evidence>
<feature type="domain" description="Putative regulatory protein FmdB zinc ribbon" evidence="2">
    <location>
        <begin position="1"/>
        <end position="42"/>
    </location>
</feature>
<accession>A0ABZ3J3J5</accession>
<dbReference type="InterPro" id="IPR013429">
    <property type="entry name" value="Regulatory_FmdB_Zinc_ribbon"/>
</dbReference>
<keyword evidence="4" id="KW-1185">Reference proteome</keyword>
<feature type="compositionally biased region" description="Low complexity" evidence="1">
    <location>
        <begin position="52"/>
        <end position="69"/>
    </location>
</feature>
<name>A0ABZ3J3J5_SPOA4</name>
<organism evidence="3 4">
    <name type="scientific">Sporomusa acidovorans (strain ATCC 49682 / DSM 3132 / Mol)</name>
    <dbReference type="NCBI Taxonomy" id="1123286"/>
    <lineage>
        <taxon>Bacteria</taxon>
        <taxon>Bacillati</taxon>
        <taxon>Bacillota</taxon>
        <taxon>Negativicutes</taxon>
        <taxon>Selenomonadales</taxon>
        <taxon>Sporomusaceae</taxon>
        <taxon>Sporomusa</taxon>
    </lineage>
</organism>
<dbReference type="SMART" id="SM00834">
    <property type="entry name" value="CxxC_CXXC_SSSS"/>
    <property type="match status" value="1"/>
</dbReference>